<comment type="similarity">
    <text evidence="8">Belongs to the CN hydrolase family. Apolipoprotein N-acyltransferase subfamily.</text>
</comment>
<evidence type="ECO:0000256" key="2">
    <source>
        <dbReference type="ARBA" id="ARBA00022475"/>
    </source>
</evidence>
<dbReference type="InterPro" id="IPR003010">
    <property type="entry name" value="C-N_Hydrolase"/>
</dbReference>
<keyword evidence="6 8" id="KW-0472">Membrane</keyword>
<evidence type="ECO:0000259" key="9">
    <source>
        <dbReference type="PROSITE" id="PS50263"/>
    </source>
</evidence>
<feature type="transmembrane region" description="Helical" evidence="8">
    <location>
        <begin position="101"/>
        <end position="124"/>
    </location>
</feature>
<comment type="caution">
    <text evidence="10">The sequence shown here is derived from an EMBL/GenBank/DDBJ whole genome shotgun (WGS) entry which is preliminary data.</text>
</comment>
<evidence type="ECO:0000313" key="10">
    <source>
        <dbReference type="EMBL" id="MBP2368293.1"/>
    </source>
</evidence>
<keyword evidence="11" id="KW-1185">Reference proteome</keyword>
<dbReference type="GO" id="GO:0016746">
    <property type="term" value="F:acyltransferase activity"/>
    <property type="evidence" value="ECO:0007669"/>
    <property type="project" value="UniProtKB-KW"/>
</dbReference>
<dbReference type="RefSeq" id="WP_307862476.1">
    <property type="nucleotide sequence ID" value="NZ_JAGINU010000001.1"/>
</dbReference>
<dbReference type="CDD" id="cd07571">
    <property type="entry name" value="ALP_N-acyl_transferase"/>
    <property type="match status" value="1"/>
</dbReference>
<sequence>MASSLVPPAGAAVTGDGAPSRSRRWLDSGVAAGVALLGGVLLYLSFPPRDGLWWLVLPAFALLGLVLRDARPGRGFLAGFAFGLGFLLPLLVWVGSLVQTLPWVALSVFESLFFGLTGALIALVSRVPGRLGALWPVWAAALWIGGELLRGSVPFGGFPWGRVGFGQPESPLLPVAAIGGVPLLGFVTVLAGLAVAELLRRLVRRGTAARAAPGEPDTAPGWARAVAVPLVLLVLVAVAGPLASLVPPTPGEQARTVTVAAIQGNVPRLGLDFNSQRRAVLDNHARETENLAAEVAAGNRPQPDLVIWPENSSDIDPLRNPDAAARIDAAARAIRAPIMVGAVLVNPDRTTSNAALVWEAGTGVVDRQDKRRIQPFGEYMPWRSFFRLFSEYVDRAGFFVPGGGDGLVDLAGVPTAVAICWEIAFDDAFGDAVAAGAQLLAVPSNNATFGLTEMTYQQMAMSRVRAVEFDRPVVVVTTSGVSGMITPDGTVTDRTGQFVPGVLVDRVDLRTTTTLSARLRSGPEWTLTIVGLLAAGLAFAAARRERGEAGSPRRRVRAGKDENG</sequence>
<comment type="subcellular location">
    <subcellularLocation>
        <location evidence="1 8">Cell membrane</location>
        <topology evidence="1 8">Multi-pass membrane protein</topology>
    </subcellularLocation>
</comment>
<dbReference type="PANTHER" id="PTHR38686:SF1">
    <property type="entry name" value="APOLIPOPROTEIN N-ACYLTRANSFERASE"/>
    <property type="match status" value="1"/>
</dbReference>
<feature type="domain" description="CN hydrolase" evidence="9">
    <location>
        <begin position="257"/>
        <end position="509"/>
    </location>
</feature>
<dbReference type="HAMAP" id="MF_01148">
    <property type="entry name" value="Lnt"/>
    <property type="match status" value="1"/>
</dbReference>
<dbReference type="EMBL" id="JAGINU010000001">
    <property type="protein sequence ID" value="MBP2368293.1"/>
    <property type="molecule type" value="Genomic_DNA"/>
</dbReference>
<dbReference type="InterPro" id="IPR004563">
    <property type="entry name" value="Apolipo_AcylTrfase"/>
</dbReference>
<comment type="pathway">
    <text evidence="8">Protein modification; lipoprotein biosynthesis (N-acyl transfer).</text>
</comment>
<feature type="transmembrane region" description="Helical" evidence="8">
    <location>
        <begin position="172"/>
        <end position="196"/>
    </location>
</feature>
<evidence type="ECO:0000256" key="4">
    <source>
        <dbReference type="ARBA" id="ARBA00022692"/>
    </source>
</evidence>
<reference evidence="10 11" key="1">
    <citation type="submission" date="2021-03" db="EMBL/GenBank/DDBJ databases">
        <title>Sequencing the genomes of 1000 actinobacteria strains.</title>
        <authorList>
            <person name="Klenk H.-P."/>
        </authorList>
    </citation>
    <scope>NUCLEOTIDE SEQUENCE [LARGE SCALE GENOMIC DNA]</scope>
    <source>
        <strain evidence="10 11">DSM 45256</strain>
    </source>
</reference>
<evidence type="ECO:0000256" key="3">
    <source>
        <dbReference type="ARBA" id="ARBA00022679"/>
    </source>
</evidence>
<keyword evidence="2 8" id="KW-1003">Cell membrane</keyword>
<dbReference type="Gene3D" id="3.60.110.10">
    <property type="entry name" value="Carbon-nitrogen hydrolase"/>
    <property type="match status" value="1"/>
</dbReference>
<dbReference type="SUPFAM" id="SSF56317">
    <property type="entry name" value="Carbon-nitrogen hydrolase"/>
    <property type="match status" value="1"/>
</dbReference>
<evidence type="ECO:0000256" key="8">
    <source>
        <dbReference type="HAMAP-Rule" id="MF_01148"/>
    </source>
</evidence>
<accession>A0ABS4VWI7</accession>
<evidence type="ECO:0000313" key="11">
    <source>
        <dbReference type="Proteomes" id="UP001519295"/>
    </source>
</evidence>
<dbReference type="EC" id="2.3.1.269" evidence="8"/>
<dbReference type="PROSITE" id="PS50263">
    <property type="entry name" value="CN_HYDROLASE"/>
    <property type="match status" value="1"/>
</dbReference>
<keyword evidence="4 8" id="KW-0812">Transmembrane</keyword>
<evidence type="ECO:0000256" key="6">
    <source>
        <dbReference type="ARBA" id="ARBA00023136"/>
    </source>
</evidence>
<evidence type="ECO:0000256" key="7">
    <source>
        <dbReference type="ARBA" id="ARBA00023315"/>
    </source>
</evidence>
<comment type="function">
    <text evidence="8">Catalyzes the phospholipid dependent N-acylation of the N-terminal cysteine of apolipoprotein, the last step in lipoprotein maturation.</text>
</comment>
<protein>
    <recommendedName>
        <fullName evidence="8">Apolipoprotein N-acyltransferase</fullName>
        <shortName evidence="8">ALP N-acyltransferase</shortName>
        <ecNumber evidence="8">2.3.1.269</ecNumber>
    </recommendedName>
</protein>
<feature type="transmembrane region" description="Helical" evidence="8">
    <location>
        <begin position="226"/>
        <end position="246"/>
    </location>
</feature>
<proteinExistence type="inferred from homology"/>
<dbReference type="Pfam" id="PF00795">
    <property type="entry name" value="CN_hydrolase"/>
    <property type="match status" value="1"/>
</dbReference>
<keyword evidence="3 8" id="KW-0808">Transferase</keyword>
<dbReference type="InterPro" id="IPR036526">
    <property type="entry name" value="C-N_Hydrolase_sf"/>
</dbReference>
<feature type="transmembrane region" description="Helical" evidence="8">
    <location>
        <begin position="52"/>
        <end position="68"/>
    </location>
</feature>
<keyword evidence="5 8" id="KW-1133">Transmembrane helix</keyword>
<dbReference type="Pfam" id="PF20154">
    <property type="entry name" value="LNT_N"/>
    <property type="match status" value="1"/>
</dbReference>
<dbReference type="NCBIfam" id="TIGR00546">
    <property type="entry name" value="lnt"/>
    <property type="match status" value="1"/>
</dbReference>
<dbReference type="InterPro" id="IPR045378">
    <property type="entry name" value="LNT_N"/>
</dbReference>
<comment type="catalytic activity">
    <reaction evidence="8">
        <text>N-terminal S-1,2-diacyl-sn-glyceryl-L-cysteinyl-[lipoprotein] + a glycerophospholipid = N-acyl-S-1,2-diacyl-sn-glyceryl-L-cysteinyl-[lipoprotein] + a 2-acyl-sn-glycero-3-phospholipid + H(+)</text>
        <dbReference type="Rhea" id="RHEA:48228"/>
        <dbReference type="Rhea" id="RHEA-COMP:14681"/>
        <dbReference type="Rhea" id="RHEA-COMP:14684"/>
        <dbReference type="ChEBI" id="CHEBI:15378"/>
        <dbReference type="ChEBI" id="CHEBI:136912"/>
        <dbReference type="ChEBI" id="CHEBI:140656"/>
        <dbReference type="ChEBI" id="CHEBI:140657"/>
        <dbReference type="ChEBI" id="CHEBI:140660"/>
        <dbReference type="EC" id="2.3.1.269"/>
    </reaction>
</comment>
<evidence type="ECO:0000256" key="5">
    <source>
        <dbReference type="ARBA" id="ARBA00022989"/>
    </source>
</evidence>
<keyword evidence="7 8" id="KW-0012">Acyltransferase</keyword>
<dbReference type="Proteomes" id="UP001519295">
    <property type="component" value="Unassembled WGS sequence"/>
</dbReference>
<feature type="transmembrane region" description="Helical" evidence="8">
    <location>
        <begin position="25"/>
        <end position="46"/>
    </location>
</feature>
<feature type="transmembrane region" description="Helical" evidence="8">
    <location>
        <begin position="75"/>
        <end position="95"/>
    </location>
</feature>
<evidence type="ECO:0000256" key="1">
    <source>
        <dbReference type="ARBA" id="ARBA00004651"/>
    </source>
</evidence>
<name>A0ABS4VWI7_9PSEU</name>
<feature type="transmembrane region" description="Helical" evidence="8">
    <location>
        <begin position="131"/>
        <end position="152"/>
    </location>
</feature>
<organism evidence="10 11">
    <name type="scientific">Pseudonocardia parietis</name>
    <dbReference type="NCBI Taxonomy" id="570936"/>
    <lineage>
        <taxon>Bacteria</taxon>
        <taxon>Bacillati</taxon>
        <taxon>Actinomycetota</taxon>
        <taxon>Actinomycetes</taxon>
        <taxon>Pseudonocardiales</taxon>
        <taxon>Pseudonocardiaceae</taxon>
        <taxon>Pseudonocardia</taxon>
    </lineage>
</organism>
<dbReference type="PANTHER" id="PTHR38686">
    <property type="entry name" value="APOLIPOPROTEIN N-ACYLTRANSFERASE"/>
    <property type="match status" value="1"/>
</dbReference>
<gene>
    <name evidence="8" type="primary">lnt</name>
    <name evidence="10" type="ORF">JOF36_003989</name>
</gene>